<organism evidence="3 4">
    <name type="scientific">Paenibacillus baekrokdamisoli</name>
    <dbReference type="NCBI Taxonomy" id="1712516"/>
    <lineage>
        <taxon>Bacteria</taxon>
        <taxon>Bacillati</taxon>
        <taxon>Bacillota</taxon>
        <taxon>Bacilli</taxon>
        <taxon>Bacillales</taxon>
        <taxon>Paenibacillaceae</taxon>
        <taxon>Paenibacillus</taxon>
    </lineage>
</organism>
<evidence type="ECO:0000256" key="1">
    <source>
        <dbReference type="ARBA" id="ARBA00022801"/>
    </source>
</evidence>
<dbReference type="GO" id="GO:0052689">
    <property type="term" value="F:carboxylic ester hydrolase activity"/>
    <property type="evidence" value="ECO:0007669"/>
    <property type="project" value="UniProtKB-ARBA"/>
</dbReference>
<dbReference type="InterPro" id="IPR029058">
    <property type="entry name" value="AB_hydrolase_fold"/>
</dbReference>
<proteinExistence type="predicted"/>
<evidence type="ECO:0000313" key="3">
    <source>
        <dbReference type="EMBL" id="BBH21760.1"/>
    </source>
</evidence>
<keyword evidence="1" id="KW-0378">Hydrolase</keyword>
<accession>A0A3G9ISC3</accession>
<dbReference type="PANTHER" id="PTHR22946">
    <property type="entry name" value="DIENELACTONE HYDROLASE DOMAIN-CONTAINING PROTEIN-RELATED"/>
    <property type="match status" value="1"/>
</dbReference>
<sequence length="634" mass="69614">MKNFFSRPLSIIVSLLIVLISGLIANNVQTDNGNVSIKDVRFVGDNGNLLSALLYTPAKMDPTKPLPAVLTMHGYINSREAQTAFDIEFARRGYVVLSMDMEGHGYSEQSPLDPTMRGSLAGLSYLRNLAFVNKEKIALEGHSMGGWSILAAATAKPEWVHTVIQEGSSTETFYSGEVTAKTPFNYAIVFSKYDEFAPLMWEVAKAPQIVGTDKLKKVFGAADSIVPEKLYGSFDNKSARMLYTPNVIHPGDHWSKAAVGNAIDFLQQSMPAPAPIDPSSQVWRTKEYGTFVAMIGAFLFLFSVAGNMLRAGLFQAAVRPRPDGKGITGSGWIVGALISTAIPAVTFFKFQEWGSKWFPAGSFWGQSITNGFVIWVLFNAVIAAILIGLWHFFLNRKEGGSTFHYGVSYSAARFEIDLRGLWASIVLAVSSVGSLYLLTLLIDSWFHLDFRIWVMAFKVMSWDQFVLMLKYTVPFLLFFLANGLLIHGQLRLKEGSSETATAWKWFGANAAINTLGILVLILMQYVTLFSTGELFWKTQALLGIVAFQFVPVNIVISLVSTYFFRKTGTIYAGAIANTLLITWYIVAGQATQYAGQAVSNTSSIVTFLICAVVAAIILLVKRTKASKADSSLSA</sequence>
<evidence type="ECO:0000313" key="4">
    <source>
        <dbReference type="Proteomes" id="UP000275368"/>
    </source>
</evidence>
<keyword evidence="4" id="KW-1185">Reference proteome</keyword>
<dbReference type="PANTHER" id="PTHR22946:SF9">
    <property type="entry name" value="POLYKETIDE TRANSFERASE AF380"/>
    <property type="match status" value="1"/>
</dbReference>
<dbReference type="KEGG" id="pbk:Back11_31050"/>
<dbReference type="AlphaFoldDB" id="A0A3G9ISC3"/>
<reference evidence="3 4" key="1">
    <citation type="submission" date="2018-11" db="EMBL/GenBank/DDBJ databases">
        <title>Complete genome sequence of Paenibacillus baekrokdamisoli strain KCTC 33723.</title>
        <authorList>
            <person name="Kang S.W."/>
            <person name="Lee K.C."/>
            <person name="Kim K.K."/>
            <person name="Kim J.S."/>
            <person name="Kim D.S."/>
            <person name="Ko S.H."/>
            <person name="Yang S.H."/>
            <person name="Lee J.S."/>
        </authorList>
    </citation>
    <scope>NUCLEOTIDE SEQUENCE [LARGE SCALE GENOMIC DNA]</scope>
    <source>
        <strain evidence="3 4">KCTC 33723</strain>
    </source>
</reference>
<dbReference type="OrthoDB" id="9780269at2"/>
<evidence type="ECO:0000259" key="2">
    <source>
        <dbReference type="Pfam" id="PF12146"/>
    </source>
</evidence>
<name>A0A3G9ISC3_9BACL</name>
<dbReference type="InterPro" id="IPR050261">
    <property type="entry name" value="FrsA_esterase"/>
</dbReference>
<gene>
    <name evidence="3" type="ORF">Back11_31050</name>
</gene>
<dbReference type="RefSeq" id="WP_125658756.1">
    <property type="nucleotide sequence ID" value="NZ_AP019308.1"/>
</dbReference>
<feature type="domain" description="Serine aminopeptidase S33" evidence="2">
    <location>
        <begin position="64"/>
        <end position="164"/>
    </location>
</feature>
<dbReference type="SUPFAM" id="SSF53474">
    <property type="entry name" value="alpha/beta-Hydrolases"/>
    <property type="match status" value="1"/>
</dbReference>
<dbReference type="Pfam" id="PF12146">
    <property type="entry name" value="Hydrolase_4"/>
    <property type="match status" value="1"/>
</dbReference>
<protein>
    <recommendedName>
        <fullName evidence="2">Serine aminopeptidase S33 domain-containing protein</fullName>
    </recommendedName>
</protein>
<dbReference type="Proteomes" id="UP000275368">
    <property type="component" value="Chromosome"/>
</dbReference>
<dbReference type="InterPro" id="IPR022742">
    <property type="entry name" value="Hydrolase_4"/>
</dbReference>
<dbReference type="Gene3D" id="3.40.50.1820">
    <property type="entry name" value="alpha/beta hydrolase"/>
    <property type="match status" value="1"/>
</dbReference>
<dbReference type="EMBL" id="AP019308">
    <property type="protein sequence ID" value="BBH21760.1"/>
    <property type="molecule type" value="Genomic_DNA"/>
</dbReference>